<dbReference type="PROSITE" id="PS50045">
    <property type="entry name" value="SIGMA54_INTERACT_4"/>
    <property type="match status" value="1"/>
</dbReference>
<dbReference type="RefSeq" id="WP_129352961.1">
    <property type="nucleotide sequence ID" value="NZ_CP012670.1"/>
</dbReference>
<dbReference type="OrthoDB" id="9770562at2"/>
<dbReference type="InterPro" id="IPR017183">
    <property type="entry name" value="Sigma54_dep_tscrpt_act_RtcR"/>
</dbReference>
<keyword evidence="1" id="KW-0547">Nucleotide-binding</keyword>
<dbReference type="NCBIfam" id="NF038308">
    <property type="entry name" value="RNA_repair_RtcR"/>
    <property type="match status" value="1"/>
</dbReference>
<dbReference type="InterPro" id="IPR002078">
    <property type="entry name" value="Sigma_54_int"/>
</dbReference>
<reference evidence="4 5" key="1">
    <citation type="submission" date="2015-09" db="EMBL/GenBank/DDBJ databases">
        <title>Sorangium comparison.</title>
        <authorList>
            <person name="Zaburannyi N."/>
            <person name="Bunk B."/>
            <person name="Overmann J."/>
            <person name="Mueller R."/>
        </authorList>
    </citation>
    <scope>NUCLEOTIDE SEQUENCE [LARGE SCALE GENOMIC DNA]</scope>
    <source>
        <strain evidence="4 5">So ceGT47</strain>
    </source>
</reference>
<dbReference type="SUPFAM" id="SSF52540">
    <property type="entry name" value="P-loop containing nucleoside triphosphate hydrolases"/>
    <property type="match status" value="1"/>
</dbReference>
<dbReference type="PANTHER" id="PTHR32071">
    <property type="entry name" value="TRANSCRIPTIONAL REGULATORY PROTEIN"/>
    <property type="match status" value="1"/>
</dbReference>
<gene>
    <name evidence="4" type="primary">fis</name>
    <name evidence="4" type="ORF">SOCEGT47_063460</name>
</gene>
<dbReference type="Gene3D" id="1.10.8.60">
    <property type="match status" value="1"/>
</dbReference>
<accession>A0A4P2Q895</accession>
<dbReference type="SMART" id="SM00382">
    <property type="entry name" value="AAA"/>
    <property type="match status" value="1"/>
</dbReference>
<protein>
    <submittedName>
        <fullName evidence="4">Fis family transcriptional regulator</fullName>
    </submittedName>
</protein>
<evidence type="ECO:0000256" key="2">
    <source>
        <dbReference type="ARBA" id="ARBA00022840"/>
    </source>
</evidence>
<dbReference type="AlphaFoldDB" id="A0A4P2Q895"/>
<dbReference type="Pfam" id="PF06956">
    <property type="entry name" value="RtcR"/>
    <property type="match status" value="1"/>
</dbReference>
<dbReference type="InterPro" id="IPR009715">
    <property type="entry name" value="RtcR"/>
</dbReference>
<evidence type="ECO:0000313" key="5">
    <source>
        <dbReference type="Proteomes" id="UP000295781"/>
    </source>
</evidence>
<evidence type="ECO:0000259" key="3">
    <source>
        <dbReference type="PROSITE" id="PS50045"/>
    </source>
</evidence>
<dbReference type="EMBL" id="CP012670">
    <property type="protein sequence ID" value="AUX25794.1"/>
    <property type="molecule type" value="Genomic_DNA"/>
</dbReference>
<evidence type="ECO:0000313" key="4">
    <source>
        <dbReference type="EMBL" id="AUX25794.1"/>
    </source>
</evidence>
<organism evidence="4 5">
    <name type="scientific">Sorangium cellulosum</name>
    <name type="common">Polyangium cellulosum</name>
    <dbReference type="NCBI Taxonomy" id="56"/>
    <lineage>
        <taxon>Bacteria</taxon>
        <taxon>Pseudomonadati</taxon>
        <taxon>Myxococcota</taxon>
        <taxon>Polyangia</taxon>
        <taxon>Polyangiales</taxon>
        <taxon>Polyangiaceae</taxon>
        <taxon>Sorangium</taxon>
    </lineage>
</organism>
<dbReference type="PIRSF" id="PIRSF037354">
    <property type="entry name" value="Txn_actvtr_RtcR"/>
    <property type="match status" value="1"/>
</dbReference>
<dbReference type="GO" id="GO:0003700">
    <property type="term" value="F:DNA-binding transcription factor activity"/>
    <property type="evidence" value="ECO:0007669"/>
    <property type="project" value="InterPro"/>
</dbReference>
<feature type="domain" description="Sigma-54 factor interaction" evidence="3">
    <location>
        <begin position="187"/>
        <end position="425"/>
    </location>
</feature>
<keyword evidence="2" id="KW-0067">ATP-binding</keyword>
<dbReference type="Gene3D" id="3.40.50.300">
    <property type="entry name" value="P-loop containing nucleotide triphosphate hydrolases"/>
    <property type="match status" value="1"/>
</dbReference>
<dbReference type="InterPro" id="IPR027417">
    <property type="entry name" value="P-loop_NTPase"/>
</dbReference>
<dbReference type="PANTHER" id="PTHR32071:SF14">
    <property type="entry name" value="TRANSCRIPTIONAL REGULATORY PROTEIN RTCR"/>
    <property type="match status" value="1"/>
</dbReference>
<dbReference type="Pfam" id="PF25601">
    <property type="entry name" value="AAA_lid_14"/>
    <property type="match status" value="1"/>
</dbReference>
<dbReference type="InterPro" id="IPR003593">
    <property type="entry name" value="AAA+_ATPase"/>
</dbReference>
<dbReference type="Proteomes" id="UP000295781">
    <property type="component" value="Chromosome"/>
</dbReference>
<dbReference type="GO" id="GO:0005524">
    <property type="term" value="F:ATP binding"/>
    <property type="evidence" value="ECO:0007669"/>
    <property type="project" value="UniProtKB-KW"/>
</dbReference>
<dbReference type="CDD" id="cd00009">
    <property type="entry name" value="AAA"/>
    <property type="match status" value="1"/>
</dbReference>
<name>A0A4P2Q895_SORCE</name>
<dbReference type="Pfam" id="PF00158">
    <property type="entry name" value="Sigma54_activat"/>
    <property type="match status" value="1"/>
</dbReference>
<dbReference type="InterPro" id="IPR058031">
    <property type="entry name" value="AAA_lid_NorR"/>
</dbReference>
<evidence type="ECO:0000256" key="1">
    <source>
        <dbReference type="ARBA" id="ARBA00022741"/>
    </source>
</evidence>
<proteinExistence type="predicted"/>
<sequence length="539" mass="59989">MNRKPTVVLGMLGPTLDTGKTPERWGRWRPSVALCQHEDLLVDRFELLHQRRFEALARTVMEDVRHVSPETLVRGHAVEVDDPWDFEAVYGALHDFARAYPFAPDREDYLVHITTGTHVAQICLFLLTESRYFPARLLQTSPPKREREETAAGSYAIIDLDLSKYDRIASRFQKEQREAVSFLKGGIETRNPGYNRLIERIEHVAIASRAPILLMGPTGAGKSQLARKIYDLKRARRQVSGDFVDLNCATVRGDGAMSALFGHTRGAFTGALKDRPGLLRKAHEGVLFLDEIGELGADEQAMLLRAIEERSFLPVGSDREVKSEFQLLAGTNRDLGLEVAAGRFREDLLARINLWTFRLPGLRDRAEDIEPNLDHELDASARLLGVRITMSRDARARFLGFATSPEAAWPGNFRDFNAAVTRMATLAPGGRIGAAIVEEEIERLSAMWRRAPVAGGGGSDADDLVVEALGERRAAALDLFDRAQLAEVLRVVKGARSLSEAGRVLFSASRARKKSVNDADRLRKYLARFDIDWGALKGG</sequence>